<dbReference type="EMBL" id="KV454414">
    <property type="protein sequence ID" value="ODQ63587.1"/>
    <property type="molecule type" value="Genomic_DNA"/>
</dbReference>
<evidence type="ECO:0000256" key="10">
    <source>
        <dbReference type="ARBA" id="ARBA00048778"/>
    </source>
</evidence>
<evidence type="ECO:0000256" key="5">
    <source>
        <dbReference type="ARBA" id="ARBA00022801"/>
    </source>
</evidence>
<comment type="similarity">
    <text evidence="2">Belongs to the AAA ATPase family.</text>
</comment>
<dbReference type="SUPFAM" id="SSF52540">
    <property type="entry name" value="P-loop containing nucleoside triphosphate hydrolases"/>
    <property type="match status" value="2"/>
</dbReference>
<keyword evidence="4" id="KW-0547">Nucleotide-binding</keyword>
<evidence type="ECO:0000313" key="13">
    <source>
        <dbReference type="Proteomes" id="UP000095009"/>
    </source>
</evidence>
<evidence type="ECO:0000256" key="4">
    <source>
        <dbReference type="ARBA" id="ARBA00022741"/>
    </source>
</evidence>
<dbReference type="InterPro" id="IPR003959">
    <property type="entry name" value="ATPase_AAA_core"/>
</dbReference>
<feature type="non-terminal residue" evidence="12">
    <location>
        <position position="1"/>
    </location>
</feature>
<dbReference type="Gene3D" id="1.10.8.60">
    <property type="match status" value="1"/>
</dbReference>
<keyword evidence="13" id="KW-1185">Reference proteome</keyword>
<proteinExistence type="inferred from homology"/>
<dbReference type="GO" id="GO:0043335">
    <property type="term" value="P:protein unfolding"/>
    <property type="evidence" value="ECO:0007669"/>
    <property type="project" value="EnsemblFungi"/>
</dbReference>
<dbReference type="GO" id="GO:0016562">
    <property type="term" value="P:protein import into peroxisome matrix, receptor recycling"/>
    <property type="evidence" value="ECO:0007669"/>
    <property type="project" value="EnsemblFungi"/>
</dbReference>
<accession>A0A1E3PFC4</accession>
<dbReference type="PANTHER" id="PTHR23077">
    <property type="entry name" value="AAA-FAMILY ATPASE"/>
    <property type="match status" value="1"/>
</dbReference>
<dbReference type="PANTHER" id="PTHR23077:SF9">
    <property type="entry name" value="PEROXISOMAL ATPASE PEX6"/>
    <property type="match status" value="1"/>
</dbReference>
<dbReference type="InterPro" id="IPR003960">
    <property type="entry name" value="ATPase_AAA_CS"/>
</dbReference>
<keyword evidence="7" id="KW-0472">Membrane</keyword>
<dbReference type="GO" id="GO:0140318">
    <property type="term" value="F:protein transporter activity"/>
    <property type="evidence" value="ECO:0007669"/>
    <property type="project" value="EnsemblFungi"/>
</dbReference>
<name>A0A1E3PFC4_9ASCO</name>
<dbReference type="InterPro" id="IPR027417">
    <property type="entry name" value="P-loop_NTPase"/>
</dbReference>
<evidence type="ECO:0000256" key="6">
    <source>
        <dbReference type="ARBA" id="ARBA00022840"/>
    </source>
</evidence>
<comment type="subcellular location">
    <subcellularLocation>
        <location evidence="1">Membrane</location>
    </subcellularLocation>
</comment>
<protein>
    <recommendedName>
        <fullName evidence="8">Peroxisomal ATPase PEX6</fullName>
    </recommendedName>
    <alternativeName>
        <fullName evidence="9">Peroxin-6</fullName>
    </alternativeName>
</protein>
<dbReference type="Gene3D" id="3.40.50.300">
    <property type="entry name" value="P-loop containing nucleotide triphosphate hydrolases"/>
    <property type="match status" value="2"/>
</dbReference>
<dbReference type="GO" id="GO:0005829">
    <property type="term" value="C:cytosol"/>
    <property type="evidence" value="ECO:0007669"/>
    <property type="project" value="EnsemblFungi"/>
</dbReference>
<organism evidence="12 13">
    <name type="scientific">Nadsonia fulvescens var. elongata DSM 6958</name>
    <dbReference type="NCBI Taxonomy" id="857566"/>
    <lineage>
        <taxon>Eukaryota</taxon>
        <taxon>Fungi</taxon>
        <taxon>Dikarya</taxon>
        <taxon>Ascomycota</taxon>
        <taxon>Saccharomycotina</taxon>
        <taxon>Dipodascomycetes</taxon>
        <taxon>Dipodascales</taxon>
        <taxon>Dipodascales incertae sedis</taxon>
        <taxon>Nadsonia</taxon>
    </lineage>
</organism>
<dbReference type="InterPro" id="IPR047533">
    <property type="entry name" value="RecA-like_PEX6_r2"/>
</dbReference>
<evidence type="ECO:0000256" key="9">
    <source>
        <dbReference type="ARBA" id="ARBA00034920"/>
    </source>
</evidence>
<keyword evidence="6" id="KW-0067">ATP-binding</keyword>
<gene>
    <name evidence="12" type="ORF">NADFUDRAFT_5313</name>
</gene>
<comment type="catalytic activity">
    <reaction evidence="10">
        <text>ATP + H2O = ADP + phosphate + H(+)</text>
        <dbReference type="Rhea" id="RHEA:13065"/>
        <dbReference type="ChEBI" id="CHEBI:15377"/>
        <dbReference type="ChEBI" id="CHEBI:15378"/>
        <dbReference type="ChEBI" id="CHEBI:30616"/>
        <dbReference type="ChEBI" id="CHEBI:43474"/>
        <dbReference type="ChEBI" id="CHEBI:456216"/>
    </reaction>
    <physiologicalReaction direction="left-to-right" evidence="10">
        <dbReference type="Rhea" id="RHEA:13066"/>
    </physiologicalReaction>
</comment>
<dbReference type="CDD" id="cd19527">
    <property type="entry name" value="RecA-like_PEX6_r2"/>
    <property type="match status" value="1"/>
</dbReference>
<dbReference type="GO" id="GO:0016887">
    <property type="term" value="F:ATP hydrolysis activity"/>
    <property type="evidence" value="ECO:0007669"/>
    <property type="project" value="EnsemblFungi"/>
</dbReference>
<dbReference type="GO" id="GO:0005778">
    <property type="term" value="C:peroxisomal membrane"/>
    <property type="evidence" value="ECO:0007669"/>
    <property type="project" value="TreeGrafter"/>
</dbReference>
<evidence type="ECO:0000256" key="3">
    <source>
        <dbReference type="ARBA" id="ARBA00022593"/>
    </source>
</evidence>
<dbReference type="InterPro" id="IPR056995">
    <property type="entry name" value="PEX6_4th_dom"/>
</dbReference>
<dbReference type="OrthoDB" id="5553750at2759"/>
<keyword evidence="3" id="KW-0962">Peroxisome biogenesis</keyword>
<dbReference type="FunFam" id="1.10.8.60:FF:000039">
    <property type="entry name" value="peroxisome biogenesis factor 6"/>
    <property type="match status" value="1"/>
</dbReference>
<dbReference type="FunFam" id="3.40.50.300:FF:000109">
    <property type="entry name" value="Peroxisomal biogenesis factor 6"/>
    <property type="match status" value="1"/>
</dbReference>
<feature type="domain" description="AAA+ ATPase" evidence="11">
    <location>
        <begin position="590"/>
        <end position="730"/>
    </location>
</feature>
<dbReference type="Proteomes" id="UP000095009">
    <property type="component" value="Unassembled WGS sequence"/>
</dbReference>
<dbReference type="Pfam" id="PF23315">
    <property type="entry name" value="PEX6_4th"/>
    <property type="match status" value="1"/>
</dbReference>
<dbReference type="PROSITE" id="PS00674">
    <property type="entry name" value="AAA"/>
    <property type="match status" value="1"/>
</dbReference>
<evidence type="ECO:0000256" key="7">
    <source>
        <dbReference type="ARBA" id="ARBA00023136"/>
    </source>
</evidence>
<reference evidence="12 13" key="1">
    <citation type="journal article" date="2016" name="Proc. Natl. Acad. Sci. U.S.A.">
        <title>Comparative genomics of biotechnologically important yeasts.</title>
        <authorList>
            <person name="Riley R."/>
            <person name="Haridas S."/>
            <person name="Wolfe K.H."/>
            <person name="Lopes M.R."/>
            <person name="Hittinger C.T."/>
            <person name="Goeker M."/>
            <person name="Salamov A.A."/>
            <person name="Wisecaver J.H."/>
            <person name="Long T.M."/>
            <person name="Calvey C.H."/>
            <person name="Aerts A.L."/>
            <person name="Barry K.W."/>
            <person name="Choi C."/>
            <person name="Clum A."/>
            <person name="Coughlan A.Y."/>
            <person name="Deshpande S."/>
            <person name="Douglass A.P."/>
            <person name="Hanson S.J."/>
            <person name="Klenk H.-P."/>
            <person name="LaButti K.M."/>
            <person name="Lapidus A."/>
            <person name="Lindquist E.A."/>
            <person name="Lipzen A.M."/>
            <person name="Meier-Kolthoff J.P."/>
            <person name="Ohm R.A."/>
            <person name="Otillar R.P."/>
            <person name="Pangilinan J.L."/>
            <person name="Peng Y."/>
            <person name="Rokas A."/>
            <person name="Rosa C.A."/>
            <person name="Scheuner C."/>
            <person name="Sibirny A.A."/>
            <person name="Slot J.C."/>
            <person name="Stielow J.B."/>
            <person name="Sun H."/>
            <person name="Kurtzman C.P."/>
            <person name="Blackwell M."/>
            <person name="Grigoriev I.V."/>
            <person name="Jeffries T.W."/>
        </authorList>
    </citation>
    <scope>NUCLEOTIDE SEQUENCE [LARGE SCALE GENOMIC DNA]</scope>
    <source>
        <strain evidence="12 13">DSM 6958</strain>
    </source>
</reference>
<dbReference type="InterPro" id="IPR003593">
    <property type="entry name" value="AAA+_ATPase"/>
</dbReference>
<evidence type="ECO:0000259" key="11">
    <source>
        <dbReference type="SMART" id="SM00382"/>
    </source>
</evidence>
<dbReference type="GO" id="GO:0005524">
    <property type="term" value="F:ATP binding"/>
    <property type="evidence" value="ECO:0007669"/>
    <property type="project" value="UniProtKB-KW"/>
</dbReference>
<dbReference type="GO" id="GO:1904949">
    <property type="term" value="C:ATPase complex"/>
    <property type="evidence" value="ECO:0007669"/>
    <property type="project" value="EnsemblFungi"/>
</dbReference>
<evidence type="ECO:0000313" key="12">
    <source>
        <dbReference type="EMBL" id="ODQ63587.1"/>
    </source>
</evidence>
<dbReference type="InterPro" id="IPR050168">
    <property type="entry name" value="AAA_ATPase_domain"/>
</dbReference>
<evidence type="ECO:0000256" key="8">
    <source>
        <dbReference type="ARBA" id="ARBA00034811"/>
    </source>
</evidence>
<dbReference type="STRING" id="857566.A0A1E3PFC4"/>
<dbReference type="Pfam" id="PF00004">
    <property type="entry name" value="AAA"/>
    <property type="match status" value="2"/>
</dbReference>
<keyword evidence="5" id="KW-0378">Hydrolase</keyword>
<evidence type="ECO:0000256" key="1">
    <source>
        <dbReference type="ARBA" id="ARBA00004370"/>
    </source>
</evidence>
<sequence length="863" mass="95487">TPKPSESEDPENQGFVSISMLAKLGCFSGDLVHITTSKSEQRLIRLFSLPEELLPEDVENKLFLSPIMTYNIGTPCEVVISPLPDKTDDEAKKSLPYFPSTFSSSSYFLPKLAKQVTVSRIASPITTLRSLQPAFISSLQSYFNNRHRIVKQGDILAIPIDTVTAENLSGMSNDEAISVLNKSKDNLKLDAVAWFKVVQTTVENDSYRCNNTIEDGKSNHKHSEQVIIDVTSTRMIQSGLIRENFISSKLGWESYLELHPAFDYIGSNQENDQNFVYAKRLMDLLKVTLNTPISPSVLFTSSKRLVGKHTLISSVCQFLGLHLFSLNSYDLLSDTDAKTLGSLRARLDRAKQCGEYTVVEIRHIEGLLGSKSQDGKDPAVVSKLVDILDEYINNTTGNSADSQNQESEANGLILFATTSDADALPTSIRSKFKFEININVPTEKERKELFNYLISNDCFVRRDVNLDNIALQSAGLTPPDIVSIVSGAKTEAKKRLEIIKASSHNPQLSLNDLILISSNGANDNIQLIPDDFTKSISDARQKYSDSIGAPRIPNVTWNDVGGLDMVKKEILDTIEMPLKYPHLFSGGVKKRSGILFYGPPGTGKTLLAKAIASSFSLNFFSVKGPELLNMYIGESEANVRRVFEKARDARPCVIFFDELDSVAPKRGNQGDSGGVMDRIVSQLLAELDGMSGKGGDGVFVVGATNRPDLLDEALLRPGRFDKMLYLGISDTHEKQEKILEALTRKFTLSPEVSLARISQKCSFTYTGADFYALCSDAMLGSMIRTAKEVDTKISNYNKKLAEAGEGEAKPVSTRWWFENIAEKKDITVNVTEADFEKAQESLVPSVSAEELLHYLRVRETFEG</sequence>
<dbReference type="SMART" id="SM00382">
    <property type="entry name" value="AAA"/>
    <property type="match status" value="1"/>
</dbReference>
<dbReference type="AlphaFoldDB" id="A0A1E3PFC4"/>
<evidence type="ECO:0000256" key="2">
    <source>
        <dbReference type="ARBA" id="ARBA00006914"/>
    </source>
</evidence>
<feature type="non-terminal residue" evidence="12">
    <location>
        <position position="863"/>
    </location>
</feature>